<reference evidence="1" key="1">
    <citation type="submission" date="2022-02" db="EMBL/GenBank/DDBJ databases">
        <title>Plant Genome Project.</title>
        <authorList>
            <person name="Zhang R.-G."/>
        </authorList>
    </citation>
    <scope>NUCLEOTIDE SEQUENCE</scope>
    <source>
        <strain evidence="1">AT1</strain>
    </source>
</reference>
<organism evidence="1 2">
    <name type="scientific">Rhododendron molle</name>
    <name type="common">Chinese azalea</name>
    <name type="synonym">Azalea mollis</name>
    <dbReference type="NCBI Taxonomy" id="49168"/>
    <lineage>
        <taxon>Eukaryota</taxon>
        <taxon>Viridiplantae</taxon>
        <taxon>Streptophyta</taxon>
        <taxon>Embryophyta</taxon>
        <taxon>Tracheophyta</taxon>
        <taxon>Spermatophyta</taxon>
        <taxon>Magnoliopsida</taxon>
        <taxon>eudicotyledons</taxon>
        <taxon>Gunneridae</taxon>
        <taxon>Pentapetalae</taxon>
        <taxon>asterids</taxon>
        <taxon>Ericales</taxon>
        <taxon>Ericaceae</taxon>
        <taxon>Ericoideae</taxon>
        <taxon>Rhodoreae</taxon>
        <taxon>Rhododendron</taxon>
    </lineage>
</organism>
<comment type="caution">
    <text evidence="1">The sequence shown here is derived from an EMBL/GenBank/DDBJ whole genome shotgun (WGS) entry which is preliminary data.</text>
</comment>
<name>A0ACC0PZ88_RHOML</name>
<accession>A0ACC0PZ88</accession>
<evidence type="ECO:0000313" key="2">
    <source>
        <dbReference type="Proteomes" id="UP001062846"/>
    </source>
</evidence>
<dbReference type="Proteomes" id="UP001062846">
    <property type="component" value="Chromosome 1"/>
</dbReference>
<keyword evidence="2" id="KW-1185">Reference proteome</keyword>
<gene>
    <name evidence="1" type="ORF">RHMOL_Rhmol01G0026300</name>
</gene>
<evidence type="ECO:0000313" key="1">
    <source>
        <dbReference type="EMBL" id="KAI8570332.1"/>
    </source>
</evidence>
<protein>
    <submittedName>
        <fullName evidence="1">Uncharacterized protein</fullName>
    </submittedName>
</protein>
<dbReference type="EMBL" id="CM046388">
    <property type="protein sequence ID" value="KAI8570332.1"/>
    <property type="molecule type" value="Genomic_DNA"/>
</dbReference>
<proteinExistence type="predicted"/>
<sequence>MKEQGHGHIPDDCWELIFEKVRQDDERDLDSISLVSKRFLSISNRVKHSLKVNDETLSFLSKFFQRFRHIETIVVDTYACKDIDGLVDLITLSGLLNLQAIKFSWCSTIHRRYGFKALVALDKKMKNNLKVLDCSGLVCTQDNDLVLIADLFPRLEELKIRAETNVTARITGEGVDALASKLKDLKEFVFTGMSVDTGRANTRILALTDTGISDLAEHLSNLIFIDVQGVLSCLVSPFTPSRKVALHLKYLRWRWTVPGPKKKEVDTFSPDFLPKNYRMRHLDVTGVRWLTDMTLMNFGQVCPNLQFLGVSHCMPLTNFGIGEVLRICPAITQLSIDSVKVSDVFGRYFVNHSIVNLKTLRARSTQINDKGMAMLGNRCQNLQYLDIGCCNKVTDKGVMEVVRNCARLRDILLGGCERVSTNILLQMVLSRPALRNIEPPCFNLVISVNR</sequence>